<dbReference type="GO" id="GO:0008897">
    <property type="term" value="F:holo-[acyl-carrier-protein] synthase activity"/>
    <property type="evidence" value="ECO:0007669"/>
    <property type="project" value="InterPro"/>
</dbReference>
<accession>D7FQQ5</accession>
<feature type="region of interest" description="Disordered" evidence="2">
    <location>
        <begin position="327"/>
        <end position="350"/>
    </location>
</feature>
<dbReference type="InParanoid" id="D7FQQ5"/>
<dbReference type="Proteomes" id="UP000002630">
    <property type="component" value="Linkage Group LG02"/>
</dbReference>
<dbReference type="GO" id="GO:0009366">
    <property type="term" value="C:enterobactin synthetase complex"/>
    <property type="evidence" value="ECO:0007669"/>
    <property type="project" value="InterPro"/>
</dbReference>
<organism evidence="6 7">
    <name type="scientific">Ectocarpus siliculosus</name>
    <name type="common">Brown alga</name>
    <name type="synonym">Conferva siliculosa</name>
    <dbReference type="NCBI Taxonomy" id="2880"/>
    <lineage>
        <taxon>Eukaryota</taxon>
        <taxon>Sar</taxon>
        <taxon>Stramenopiles</taxon>
        <taxon>Ochrophyta</taxon>
        <taxon>PX clade</taxon>
        <taxon>Phaeophyceae</taxon>
        <taxon>Ectocarpales</taxon>
        <taxon>Ectocarpaceae</taxon>
        <taxon>Ectocarpus</taxon>
    </lineage>
</organism>
<dbReference type="PANTHER" id="PTHR38096">
    <property type="entry name" value="ENTEROBACTIN SYNTHASE COMPONENT D"/>
    <property type="match status" value="1"/>
</dbReference>
<dbReference type="InterPro" id="IPR037143">
    <property type="entry name" value="4-PPantetheinyl_Trfase_dom_sf"/>
</dbReference>
<evidence type="ECO:0000256" key="2">
    <source>
        <dbReference type="SAM" id="MobiDB-lite"/>
    </source>
</evidence>
<feature type="signal peptide" evidence="3">
    <location>
        <begin position="1"/>
        <end position="29"/>
    </location>
</feature>
<evidence type="ECO:0000259" key="5">
    <source>
        <dbReference type="Pfam" id="PF17837"/>
    </source>
</evidence>
<evidence type="ECO:0000259" key="4">
    <source>
        <dbReference type="Pfam" id="PF01648"/>
    </source>
</evidence>
<dbReference type="InterPro" id="IPR003542">
    <property type="entry name" value="Enbac_synth_compD-like"/>
</dbReference>
<dbReference type="eggNOG" id="ENOG502SGT3">
    <property type="taxonomic scope" value="Eukaryota"/>
</dbReference>
<keyword evidence="3" id="KW-0732">Signal</keyword>
<dbReference type="Gene3D" id="3.90.470.20">
    <property type="entry name" value="4'-phosphopantetheinyl transferase domain"/>
    <property type="match status" value="1"/>
</dbReference>
<evidence type="ECO:0000313" key="7">
    <source>
        <dbReference type="Proteomes" id="UP000002630"/>
    </source>
</evidence>
<dbReference type="EMBL" id="FN649727">
    <property type="protein sequence ID" value="CBJ49162.1"/>
    <property type="molecule type" value="Genomic_DNA"/>
</dbReference>
<dbReference type="GO" id="GO:0009239">
    <property type="term" value="P:enterobactin biosynthetic process"/>
    <property type="evidence" value="ECO:0007669"/>
    <property type="project" value="InterPro"/>
</dbReference>
<dbReference type="GO" id="GO:0000287">
    <property type="term" value="F:magnesium ion binding"/>
    <property type="evidence" value="ECO:0007669"/>
    <property type="project" value="InterPro"/>
</dbReference>
<feature type="compositionally biased region" description="Low complexity" evidence="2">
    <location>
        <begin position="328"/>
        <end position="350"/>
    </location>
</feature>
<feature type="domain" description="4'-phosphopantetheinyl transferase" evidence="4">
    <location>
        <begin position="211"/>
        <end position="293"/>
    </location>
</feature>
<reference evidence="6 7" key="1">
    <citation type="journal article" date="2010" name="Nature">
        <title>The Ectocarpus genome and the independent evolution of multicellularity in brown algae.</title>
        <authorList>
            <person name="Cock J.M."/>
            <person name="Sterck L."/>
            <person name="Rouze P."/>
            <person name="Scornet D."/>
            <person name="Allen A.E."/>
            <person name="Amoutzias G."/>
            <person name="Anthouard V."/>
            <person name="Artiguenave F."/>
            <person name="Aury J.M."/>
            <person name="Badger J.H."/>
            <person name="Beszteri B."/>
            <person name="Billiau K."/>
            <person name="Bonnet E."/>
            <person name="Bothwell J.H."/>
            <person name="Bowler C."/>
            <person name="Boyen C."/>
            <person name="Brownlee C."/>
            <person name="Carrano C.J."/>
            <person name="Charrier B."/>
            <person name="Cho G.Y."/>
            <person name="Coelho S.M."/>
            <person name="Collen J."/>
            <person name="Corre E."/>
            <person name="Da Silva C."/>
            <person name="Delage L."/>
            <person name="Delaroque N."/>
            <person name="Dittami S.M."/>
            <person name="Doulbeau S."/>
            <person name="Elias M."/>
            <person name="Farnham G."/>
            <person name="Gachon C.M."/>
            <person name="Gschloessl B."/>
            <person name="Heesch S."/>
            <person name="Jabbari K."/>
            <person name="Jubin C."/>
            <person name="Kawai H."/>
            <person name="Kimura K."/>
            <person name="Kloareg B."/>
            <person name="Kupper F.C."/>
            <person name="Lang D."/>
            <person name="Le Bail A."/>
            <person name="Leblanc C."/>
            <person name="Lerouge P."/>
            <person name="Lohr M."/>
            <person name="Lopez P.J."/>
            <person name="Martens C."/>
            <person name="Maumus F."/>
            <person name="Michel G."/>
            <person name="Miranda-Saavedra D."/>
            <person name="Morales J."/>
            <person name="Moreau H."/>
            <person name="Motomura T."/>
            <person name="Nagasato C."/>
            <person name="Napoli C.A."/>
            <person name="Nelson D.R."/>
            <person name="Nyvall-Collen P."/>
            <person name="Peters A.F."/>
            <person name="Pommier C."/>
            <person name="Potin P."/>
            <person name="Poulain J."/>
            <person name="Quesneville H."/>
            <person name="Read B."/>
            <person name="Rensing S.A."/>
            <person name="Ritter A."/>
            <person name="Rousvoal S."/>
            <person name="Samanta M."/>
            <person name="Samson G."/>
            <person name="Schroeder D.C."/>
            <person name="Segurens B."/>
            <person name="Strittmatter M."/>
            <person name="Tonon T."/>
            <person name="Tregear J.W."/>
            <person name="Valentin K."/>
            <person name="von Dassow P."/>
            <person name="Yamagishi T."/>
            <person name="Van de Peer Y."/>
            <person name="Wincker P."/>
        </authorList>
    </citation>
    <scope>NUCLEOTIDE SEQUENCE [LARGE SCALE GENOMIC DNA]</scope>
    <source>
        <strain evidence="7">Ec32 / CCAP1310/4</strain>
    </source>
</reference>
<feature type="chain" id="PRO_5003095838" evidence="3">
    <location>
        <begin position="30"/>
        <end position="350"/>
    </location>
</feature>
<gene>
    <name evidence="6" type="ORF">Esi_0207_0018</name>
</gene>
<dbReference type="InterPro" id="IPR041354">
    <property type="entry name" value="4PPT_N"/>
</dbReference>
<evidence type="ECO:0000256" key="1">
    <source>
        <dbReference type="ARBA" id="ARBA00022679"/>
    </source>
</evidence>
<evidence type="ECO:0000313" key="6">
    <source>
        <dbReference type="EMBL" id="CBJ49162.1"/>
    </source>
</evidence>
<proteinExistence type="predicted"/>
<protein>
    <submittedName>
        <fullName evidence="6">4'-phosphopantetheinyl transferase</fullName>
    </submittedName>
</protein>
<dbReference type="OrthoDB" id="47193at2759"/>
<dbReference type="Pfam" id="PF01648">
    <property type="entry name" value="ACPS"/>
    <property type="match status" value="1"/>
</dbReference>
<keyword evidence="1 6" id="KW-0808">Transferase</keyword>
<dbReference type="EMBL" id="FN648384">
    <property type="protein sequence ID" value="CBJ49162.1"/>
    <property type="molecule type" value="Genomic_DNA"/>
</dbReference>
<keyword evidence="7" id="KW-1185">Reference proteome</keyword>
<evidence type="ECO:0000256" key="3">
    <source>
        <dbReference type="SAM" id="SignalP"/>
    </source>
</evidence>
<name>D7FQQ5_ECTSI</name>
<dbReference type="GO" id="GO:0005886">
    <property type="term" value="C:plasma membrane"/>
    <property type="evidence" value="ECO:0007669"/>
    <property type="project" value="TreeGrafter"/>
</dbReference>
<dbReference type="PANTHER" id="PTHR38096:SF1">
    <property type="entry name" value="ENTEROBACTIN SYNTHASE COMPONENT D"/>
    <property type="match status" value="1"/>
</dbReference>
<dbReference type="Pfam" id="PF17837">
    <property type="entry name" value="4PPT_N"/>
    <property type="match status" value="1"/>
</dbReference>
<dbReference type="InterPro" id="IPR008278">
    <property type="entry name" value="4-PPantetheinyl_Trfase_dom"/>
</dbReference>
<feature type="domain" description="4'-phosphopantetheinyl transferase N-terminal" evidence="5">
    <location>
        <begin position="147"/>
        <end position="204"/>
    </location>
</feature>
<sequence length="350" mass="37586">MERKVALHRWATLAYVILLLCESPALSMAFCVHHSRYLRSASYARSFESARLAAATSTPPRRKGMRRGRATSMLHSDACGGSTSASSSQVQLSQLPTAMDRILPFGRCVGVALPPTLTDDVMTAAGEELLPKEMAYCLGLPRALQLGFLGGRLAIRRALNGMEDVSAAASSQAILHNQDGAPVLPEGVSASISHKQHLAVALVQSGCEGHLGIDIELPAVQRRLDLRRRVLTPRECDSLGGVDGMSDQEEVLLRFSMKEAVYKAAHPFLHRPLGFKDVEVQPVRGGGCEVRTTTRGAWGGLRLSAGWMFFPDVLGQPLFLSYCKAVDGGVSSSSSRRRSTSVSSSGGQGR</sequence>
<dbReference type="AlphaFoldDB" id="D7FQQ5"/>
<dbReference type="SUPFAM" id="SSF56214">
    <property type="entry name" value="4'-phosphopantetheinyl transferase"/>
    <property type="match status" value="1"/>
</dbReference>